<evidence type="ECO:0000313" key="2">
    <source>
        <dbReference type="Proteomes" id="UP000250140"/>
    </source>
</evidence>
<name>A0A8E2FCN6_9PEZI</name>
<gene>
    <name evidence="1" type="ORF">AOQ84DRAFT_351361</name>
</gene>
<keyword evidence="2" id="KW-1185">Reference proteome</keyword>
<protein>
    <submittedName>
        <fullName evidence="1">Uncharacterized protein</fullName>
    </submittedName>
</protein>
<proteinExistence type="predicted"/>
<dbReference type="EMBL" id="KV748539">
    <property type="protein sequence ID" value="OCL14752.1"/>
    <property type="molecule type" value="Genomic_DNA"/>
</dbReference>
<sequence>MIWDLTQPDDFPNIVIRGSKLYDVQTIGFQPNSHVLMTADRLRRVRYWDADQLHNAED</sequence>
<accession>A0A8E2FCN6</accession>
<reference evidence="1 2" key="1">
    <citation type="journal article" date="2016" name="Nat. Commun.">
        <title>Ectomycorrhizal ecology is imprinted in the genome of the dominant symbiotic fungus Cenococcum geophilum.</title>
        <authorList>
            <consortium name="DOE Joint Genome Institute"/>
            <person name="Peter M."/>
            <person name="Kohler A."/>
            <person name="Ohm R.A."/>
            <person name="Kuo A."/>
            <person name="Krutzmann J."/>
            <person name="Morin E."/>
            <person name="Arend M."/>
            <person name="Barry K.W."/>
            <person name="Binder M."/>
            <person name="Choi C."/>
            <person name="Clum A."/>
            <person name="Copeland A."/>
            <person name="Grisel N."/>
            <person name="Haridas S."/>
            <person name="Kipfer T."/>
            <person name="LaButti K."/>
            <person name="Lindquist E."/>
            <person name="Lipzen A."/>
            <person name="Maire R."/>
            <person name="Meier B."/>
            <person name="Mihaltcheva S."/>
            <person name="Molinier V."/>
            <person name="Murat C."/>
            <person name="Poggeler S."/>
            <person name="Quandt C.A."/>
            <person name="Sperisen C."/>
            <person name="Tritt A."/>
            <person name="Tisserant E."/>
            <person name="Crous P.W."/>
            <person name="Henrissat B."/>
            <person name="Nehls U."/>
            <person name="Egli S."/>
            <person name="Spatafora J.W."/>
            <person name="Grigoriev I.V."/>
            <person name="Martin F.M."/>
        </authorList>
    </citation>
    <scope>NUCLEOTIDE SEQUENCE [LARGE SCALE GENOMIC DNA]</scope>
    <source>
        <strain evidence="1 2">CBS 207.34</strain>
    </source>
</reference>
<organism evidence="1 2">
    <name type="scientific">Glonium stellatum</name>
    <dbReference type="NCBI Taxonomy" id="574774"/>
    <lineage>
        <taxon>Eukaryota</taxon>
        <taxon>Fungi</taxon>
        <taxon>Dikarya</taxon>
        <taxon>Ascomycota</taxon>
        <taxon>Pezizomycotina</taxon>
        <taxon>Dothideomycetes</taxon>
        <taxon>Pleosporomycetidae</taxon>
        <taxon>Gloniales</taxon>
        <taxon>Gloniaceae</taxon>
        <taxon>Glonium</taxon>
    </lineage>
</organism>
<dbReference type="AlphaFoldDB" id="A0A8E2FCN6"/>
<evidence type="ECO:0000313" key="1">
    <source>
        <dbReference type="EMBL" id="OCL14752.1"/>
    </source>
</evidence>
<dbReference type="Proteomes" id="UP000250140">
    <property type="component" value="Unassembled WGS sequence"/>
</dbReference>